<name>A0ABN3XQD9_9ACTN</name>
<keyword evidence="3" id="KW-1185">Reference proteome</keyword>
<proteinExistence type="predicted"/>
<sequence>MATTHGYDVHTGPATGAAPAQPVAARIVPAQIVPVQAGPAVPTQPAEQRAVNRPAERAWAITRIGLGFIFLWAFVDKTFGLGFATPTERAWLTGASPTTGFLKGTGENALGGVFGALAGQGWVDWLFMLGLLGVGTALLLGIGLRIAAVAGGLMMILMWAAELPLQNNPVLDDHLIYTAVLAGLALAGAGTTWGIGTWWATTPLVRRYPILR</sequence>
<keyword evidence="1" id="KW-0472">Membrane</keyword>
<reference evidence="2 3" key="1">
    <citation type="journal article" date="2019" name="Int. J. Syst. Evol. Microbiol.">
        <title>The Global Catalogue of Microorganisms (GCM) 10K type strain sequencing project: providing services to taxonomists for standard genome sequencing and annotation.</title>
        <authorList>
            <consortium name="The Broad Institute Genomics Platform"/>
            <consortium name="The Broad Institute Genome Sequencing Center for Infectious Disease"/>
            <person name="Wu L."/>
            <person name="Ma J."/>
        </authorList>
    </citation>
    <scope>NUCLEOTIDE SEQUENCE [LARGE SCALE GENOMIC DNA]</scope>
    <source>
        <strain evidence="2 3">JCM 3106</strain>
    </source>
</reference>
<dbReference type="EMBL" id="BAAAWD010000002">
    <property type="protein sequence ID" value="GAA2987506.1"/>
    <property type="molecule type" value="Genomic_DNA"/>
</dbReference>
<comment type="caution">
    <text evidence="2">The sequence shown here is derived from an EMBL/GenBank/DDBJ whole genome shotgun (WGS) entry which is preliminary data.</text>
</comment>
<evidence type="ECO:0000256" key="1">
    <source>
        <dbReference type="SAM" id="Phobius"/>
    </source>
</evidence>
<feature type="transmembrane region" description="Helical" evidence="1">
    <location>
        <begin position="58"/>
        <end position="75"/>
    </location>
</feature>
<organism evidence="2 3">
    <name type="scientific">Streptosporangium longisporum</name>
    <dbReference type="NCBI Taxonomy" id="46187"/>
    <lineage>
        <taxon>Bacteria</taxon>
        <taxon>Bacillati</taxon>
        <taxon>Actinomycetota</taxon>
        <taxon>Actinomycetes</taxon>
        <taxon>Streptosporangiales</taxon>
        <taxon>Streptosporangiaceae</taxon>
        <taxon>Streptosporangium</taxon>
    </lineage>
</organism>
<keyword evidence="1" id="KW-0812">Transmembrane</keyword>
<feature type="transmembrane region" description="Helical" evidence="1">
    <location>
        <begin position="175"/>
        <end position="200"/>
    </location>
</feature>
<protein>
    <submittedName>
        <fullName evidence="2">DoxX family membrane protein</fullName>
    </submittedName>
</protein>
<gene>
    <name evidence="2" type="ORF">GCM10017559_04140</name>
</gene>
<accession>A0ABN3XQD9</accession>
<dbReference type="RefSeq" id="WP_344887347.1">
    <property type="nucleotide sequence ID" value="NZ_BAAAWD010000002.1"/>
</dbReference>
<evidence type="ECO:0000313" key="3">
    <source>
        <dbReference type="Proteomes" id="UP001499930"/>
    </source>
</evidence>
<feature type="transmembrane region" description="Helical" evidence="1">
    <location>
        <begin position="109"/>
        <end position="131"/>
    </location>
</feature>
<feature type="transmembrane region" description="Helical" evidence="1">
    <location>
        <begin position="138"/>
        <end position="160"/>
    </location>
</feature>
<keyword evidence="1" id="KW-1133">Transmembrane helix</keyword>
<evidence type="ECO:0000313" key="2">
    <source>
        <dbReference type="EMBL" id="GAA2987506.1"/>
    </source>
</evidence>
<dbReference type="Proteomes" id="UP001499930">
    <property type="component" value="Unassembled WGS sequence"/>
</dbReference>